<keyword evidence="3 8" id="KW-0349">Heme</keyword>
<gene>
    <name evidence="10" type="ORF">K491DRAFT_766644</name>
</gene>
<accession>A0A6A6TET3</accession>
<evidence type="ECO:0000256" key="3">
    <source>
        <dbReference type="ARBA" id="ARBA00022617"/>
    </source>
</evidence>
<comment type="similarity">
    <text evidence="2 9">Belongs to the cytochrome P450 family.</text>
</comment>
<protein>
    <submittedName>
        <fullName evidence="10">Cytochrome P450</fullName>
    </submittedName>
</protein>
<dbReference type="InterPro" id="IPR002401">
    <property type="entry name" value="Cyt_P450_E_grp-I"/>
</dbReference>
<dbReference type="OrthoDB" id="2789670at2759"/>
<evidence type="ECO:0000256" key="5">
    <source>
        <dbReference type="ARBA" id="ARBA00023002"/>
    </source>
</evidence>
<dbReference type="Proteomes" id="UP000799324">
    <property type="component" value="Unassembled WGS sequence"/>
</dbReference>
<dbReference type="PROSITE" id="PS00086">
    <property type="entry name" value="CYTOCHROME_P450"/>
    <property type="match status" value="1"/>
</dbReference>
<dbReference type="GO" id="GO:0016705">
    <property type="term" value="F:oxidoreductase activity, acting on paired donors, with incorporation or reduction of molecular oxygen"/>
    <property type="evidence" value="ECO:0007669"/>
    <property type="project" value="InterPro"/>
</dbReference>
<dbReference type="EMBL" id="MU004315">
    <property type="protein sequence ID" value="KAF2658380.1"/>
    <property type="molecule type" value="Genomic_DNA"/>
</dbReference>
<evidence type="ECO:0000256" key="8">
    <source>
        <dbReference type="PIRSR" id="PIRSR602401-1"/>
    </source>
</evidence>
<dbReference type="Pfam" id="PF00067">
    <property type="entry name" value="p450"/>
    <property type="match status" value="1"/>
</dbReference>
<feature type="binding site" description="axial binding residue" evidence="8">
    <location>
        <position position="404"/>
    </location>
    <ligand>
        <name>heme</name>
        <dbReference type="ChEBI" id="CHEBI:30413"/>
    </ligand>
    <ligandPart>
        <name>Fe</name>
        <dbReference type="ChEBI" id="CHEBI:18248"/>
    </ligandPart>
</feature>
<evidence type="ECO:0000256" key="9">
    <source>
        <dbReference type="RuleBase" id="RU000461"/>
    </source>
</evidence>
<evidence type="ECO:0000313" key="10">
    <source>
        <dbReference type="EMBL" id="KAF2658380.1"/>
    </source>
</evidence>
<evidence type="ECO:0000256" key="6">
    <source>
        <dbReference type="ARBA" id="ARBA00023004"/>
    </source>
</evidence>
<dbReference type="PRINTS" id="PR00463">
    <property type="entry name" value="EP450I"/>
</dbReference>
<dbReference type="GO" id="GO:0020037">
    <property type="term" value="F:heme binding"/>
    <property type="evidence" value="ECO:0007669"/>
    <property type="project" value="InterPro"/>
</dbReference>
<evidence type="ECO:0000313" key="11">
    <source>
        <dbReference type="Proteomes" id="UP000799324"/>
    </source>
</evidence>
<dbReference type="InterPro" id="IPR017972">
    <property type="entry name" value="Cyt_P450_CS"/>
</dbReference>
<dbReference type="InterPro" id="IPR001128">
    <property type="entry name" value="Cyt_P450"/>
</dbReference>
<dbReference type="InterPro" id="IPR036396">
    <property type="entry name" value="Cyt_P450_sf"/>
</dbReference>
<keyword evidence="4 8" id="KW-0479">Metal-binding</keyword>
<dbReference type="SUPFAM" id="SSF48264">
    <property type="entry name" value="Cytochrome P450"/>
    <property type="match status" value="1"/>
</dbReference>
<keyword evidence="5 9" id="KW-0560">Oxidoreductase</keyword>
<dbReference type="GO" id="GO:0005506">
    <property type="term" value="F:iron ion binding"/>
    <property type="evidence" value="ECO:0007669"/>
    <property type="project" value="InterPro"/>
</dbReference>
<reference evidence="10" key="1">
    <citation type="journal article" date="2020" name="Stud. Mycol.">
        <title>101 Dothideomycetes genomes: a test case for predicting lifestyles and emergence of pathogens.</title>
        <authorList>
            <person name="Haridas S."/>
            <person name="Albert R."/>
            <person name="Binder M."/>
            <person name="Bloem J."/>
            <person name="Labutti K."/>
            <person name="Salamov A."/>
            <person name="Andreopoulos B."/>
            <person name="Baker S."/>
            <person name="Barry K."/>
            <person name="Bills G."/>
            <person name="Bluhm B."/>
            <person name="Cannon C."/>
            <person name="Castanera R."/>
            <person name="Culley D."/>
            <person name="Daum C."/>
            <person name="Ezra D."/>
            <person name="Gonzalez J."/>
            <person name="Henrissat B."/>
            <person name="Kuo A."/>
            <person name="Liang C."/>
            <person name="Lipzen A."/>
            <person name="Lutzoni F."/>
            <person name="Magnuson J."/>
            <person name="Mondo S."/>
            <person name="Nolan M."/>
            <person name="Ohm R."/>
            <person name="Pangilinan J."/>
            <person name="Park H.-J."/>
            <person name="Ramirez L."/>
            <person name="Alfaro M."/>
            <person name="Sun H."/>
            <person name="Tritt A."/>
            <person name="Yoshinaga Y."/>
            <person name="Zwiers L.-H."/>
            <person name="Turgeon B."/>
            <person name="Goodwin S."/>
            <person name="Spatafora J."/>
            <person name="Crous P."/>
            <person name="Grigoriev I."/>
        </authorList>
    </citation>
    <scope>NUCLEOTIDE SEQUENCE</scope>
    <source>
        <strain evidence="10">CBS 122681</strain>
    </source>
</reference>
<evidence type="ECO:0000256" key="7">
    <source>
        <dbReference type="ARBA" id="ARBA00023033"/>
    </source>
</evidence>
<dbReference type="CDD" id="cd11065">
    <property type="entry name" value="CYP64-like"/>
    <property type="match status" value="1"/>
</dbReference>
<evidence type="ECO:0000256" key="2">
    <source>
        <dbReference type="ARBA" id="ARBA00010617"/>
    </source>
</evidence>
<organism evidence="10 11">
    <name type="scientific">Lophiostoma macrostomum CBS 122681</name>
    <dbReference type="NCBI Taxonomy" id="1314788"/>
    <lineage>
        <taxon>Eukaryota</taxon>
        <taxon>Fungi</taxon>
        <taxon>Dikarya</taxon>
        <taxon>Ascomycota</taxon>
        <taxon>Pezizomycotina</taxon>
        <taxon>Dothideomycetes</taxon>
        <taxon>Pleosporomycetidae</taxon>
        <taxon>Pleosporales</taxon>
        <taxon>Lophiostomataceae</taxon>
        <taxon>Lophiostoma</taxon>
    </lineage>
</organism>
<dbReference type="GO" id="GO:0004497">
    <property type="term" value="F:monooxygenase activity"/>
    <property type="evidence" value="ECO:0007669"/>
    <property type="project" value="UniProtKB-KW"/>
</dbReference>
<keyword evidence="11" id="KW-1185">Reference proteome</keyword>
<dbReference type="Gene3D" id="1.10.630.10">
    <property type="entry name" value="Cytochrome P450"/>
    <property type="match status" value="1"/>
</dbReference>
<evidence type="ECO:0000256" key="1">
    <source>
        <dbReference type="ARBA" id="ARBA00001971"/>
    </source>
</evidence>
<keyword evidence="7 9" id="KW-0503">Monooxygenase</keyword>
<dbReference type="PANTHER" id="PTHR46300:SF7">
    <property type="entry name" value="P450, PUTATIVE (EUROFUNG)-RELATED"/>
    <property type="match status" value="1"/>
</dbReference>
<comment type="cofactor">
    <cofactor evidence="1 8">
        <name>heme</name>
        <dbReference type="ChEBI" id="CHEBI:30413"/>
    </cofactor>
</comment>
<dbReference type="AlphaFoldDB" id="A0A6A6TET3"/>
<name>A0A6A6TET3_9PLEO</name>
<dbReference type="PRINTS" id="PR00385">
    <property type="entry name" value="P450"/>
</dbReference>
<evidence type="ECO:0000256" key="4">
    <source>
        <dbReference type="ARBA" id="ARBA00022723"/>
    </source>
</evidence>
<dbReference type="PANTHER" id="PTHR46300">
    <property type="entry name" value="P450, PUTATIVE (EUROFUNG)-RELATED-RELATED"/>
    <property type="match status" value="1"/>
</dbReference>
<dbReference type="InterPro" id="IPR050364">
    <property type="entry name" value="Cytochrome_P450_fung"/>
</dbReference>
<keyword evidence="6 8" id="KW-0408">Iron</keyword>
<sequence>MGLPLLGNIFDMPKPGTIEALHWSKRKQRYGPISSVTVMGKTMIIVNDAKVAFDLLDKRSINYSSRPRQVFAGEMLGWVASLGVQPYDDRFRSTRKVIKREIGSKSAASRYDKAHEIEVAHFLLRLAGDPKDLTQCIKKSTGSLAPRTLYGYVAEPVKEDPLIDLVERAMDTFTQATAPGAFLVDTIPLLKYLPQWMPGSGFKKLARKWRPVVQEMNSKPYAFVRSQLAKGFTNHSYAARLIQAGEPSMEISSINEWSASALFGGAGDTIIGSLLCFFLAMGTYPEVQRRAQAEIDRVVEQDRLPTMSDKPNLPYMEAVILETLRWHPISPIPLAHECEKDDVYGGYPIPKGALIMANVWQMTHEPDVYSDPMAFRPERYMPVEDRPAETDPSKVMFGFGRRACPGRVLGENALFFYIAQTLATFNIKVPENVVAAVGNGEGQETLRFTREQFADQNLLTAQ</sequence>
<proteinExistence type="inferred from homology"/>